<dbReference type="EMBL" id="DSOL01000114">
    <property type="protein sequence ID" value="HEN27792.1"/>
    <property type="molecule type" value="Genomic_DNA"/>
</dbReference>
<name>A0A7C2P0D0_UNCW3</name>
<evidence type="ECO:0000313" key="1">
    <source>
        <dbReference type="EMBL" id="HEN27792.1"/>
    </source>
</evidence>
<protein>
    <submittedName>
        <fullName evidence="1">Uncharacterized protein</fullName>
    </submittedName>
</protein>
<sequence length="113" mass="13015">MSWKSKRIIDAQYATATLYTEQGVGHQPLMLGVNFANERIKAYPISHKTLSMCFMSVKNPNYGKNDFHYNGNRAITDRITGLMWMKYDSGYLKAGFRKDVGWSGEKLWIGRQI</sequence>
<accession>A0A7C2P0D0</accession>
<reference evidence="1" key="1">
    <citation type="journal article" date="2020" name="mSystems">
        <title>Genome- and Community-Level Interaction Insights into Carbon Utilization and Element Cycling Functions of Hydrothermarchaeota in Hydrothermal Sediment.</title>
        <authorList>
            <person name="Zhou Z."/>
            <person name="Liu Y."/>
            <person name="Xu W."/>
            <person name="Pan J."/>
            <person name="Luo Z.H."/>
            <person name="Li M."/>
        </authorList>
    </citation>
    <scope>NUCLEOTIDE SEQUENCE [LARGE SCALE GENOMIC DNA]</scope>
    <source>
        <strain evidence="1">SpSt-34</strain>
    </source>
</reference>
<comment type="caution">
    <text evidence="1">The sequence shown here is derived from an EMBL/GenBank/DDBJ whole genome shotgun (WGS) entry which is preliminary data.</text>
</comment>
<organism evidence="1">
    <name type="scientific">candidate division WOR-3 bacterium</name>
    <dbReference type="NCBI Taxonomy" id="2052148"/>
    <lineage>
        <taxon>Bacteria</taxon>
        <taxon>Bacteria division WOR-3</taxon>
    </lineage>
</organism>
<proteinExistence type="predicted"/>
<gene>
    <name evidence="1" type="ORF">ENQ77_03860</name>
</gene>
<dbReference type="AlphaFoldDB" id="A0A7C2P0D0"/>